<keyword evidence="1" id="KW-0677">Repeat</keyword>
<evidence type="ECO:0000256" key="2">
    <source>
        <dbReference type="PROSITE-ProRule" id="PRU00023"/>
    </source>
</evidence>
<keyword evidence="5" id="KW-1185">Reference proteome</keyword>
<dbReference type="PROSITE" id="PS50297">
    <property type="entry name" value="ANK_REP_REGION"/>
    <property type="match status" value="2"/>
</dbReference>
<evidence type="ECO:0000313" key="4">
    <source>
        <dbReference type="EMBL" id="PMD66883.1"/>
    </source>
</evidence>
<evidence type="ECO:0000313" key="5">
    <source>
        <dbReference type="Proteomes" id="UP000235371"/>
    </source>
</evidence>
<dbReference type="PANTHER" id="PTHR10039">
    <property type="entry name" value="AMELOGENIN"/>
    <property type="match status" value="1"/>
</dbReference>
<dbReference type="InterPro" id="IPR027417">
    <property type="entry name" value="P-loop_NTPase"/>
</dbReference>
<dbReference type="Pfam" id="PF24883">
    <property type="entry name" value="NPHP3_N"/>
    <property type="match status" value="1"/>
</dbReference>
<evidence type="ECO:0000256" key="1">
    <source>
        <dbReference type="ARBA" id="ARBA00022737"/>
    </source>
</evidence>
<dbReference type="Gene3D" id="3.40.50.300">
    <property type="entry name" value="P-loop containing nucleotide triphosphate hydrolases"/>
    <property type="match status" value="1"/>
</dbReference>
<reference evidence="4 5" key="1">
    <citation type="submission" date="2016-04" db="EMBL/GenBank/DDBJ databases">
        <title>A degradative enzymes factory behind the ericoid mycorrhizal symbiosis.</title>
        <authorList>
            <consortium name="DOE Joint Genome Institute"/>
            <person name="Martino E."/>
            <person name="Morin E."/>
            <person name="Grelet G."/>
            <person name="Kuo A."/>
            <person name="Kohler A."/>
            <person name="Daghino S."/>
            <person name="Barry K."/>
            <person name="Choi C."/>
            <person name="Cichocki N."/>
            <person name="Clum A."/>
            <person name="Copeland A."/>
            <person name="Hainaut M."/>
            <person name="Haridas S."/>
            <person name="Labutti K."/>
            <person name="Lindquist E."/>
            <person name="Lipzen A."/>
            <person name="Khouja H.-R."/>
            <person name="Murat C."/>
            <person name="Ohm R."/>
            <person name="Olson A."/>
            <person name="Spatafora J."/>
            <person name="Veneault-Fourrey C."/>
            <person name="Henrissat B."/>
            <person name="Grigoriev I."/>
            <person name="Martin F."/>
            <person name="Perotto S."/>
        </authorList>
    </citation>
    <scope>NUCLEOTIDE SEQUENCE [LARGE SCALE GENOMIC DNA]</scope>
    <source>
        <strain evidence="4 5">E</strain>
    </source>
</reference>
<feature type="repeat" description="ANK" evidence="2">
    <location>
        <begin position="566"/>
        <end position="594"/>
    </location>
</feature>
<gene>
    <name evidence="4" type="ORF">K444DRAFT_510521</name>
</gene>
<dbReference type="InterPro" id="IPR036770">
    <property type="entry name" value="Ankyrin_rpt-contain_sf"/>
</dbReference>
<dbReference type="PANTHER" id="PTHR10039:SF5">
    <property type="entry name" value="NACHT DOMAIN-CONTAINING PROTEIN"/>
    <property type="match status" value="1"/>
</dbReference>
<feature type="domain" description="Nephrocystin 3-like N-terminal" evidence="3">
    <location>
        <begin position="15"/>
        <end position="174"/>
    </location>
</feature>
<name>A0A2J6TV30_9HELO</name>
<dbReference type="AlphaFoldDB" id="A0A2J6TV30"/>
<dbReference type="EMBL" id="KZ613740">
    <property type="protein sequence ID" value="PMD66883.1"/>
    <property type="molecule type" value="Genomic_DNA"/>
</dbReference>
<keyword evidence="2" id="KW-0040">ANK repeat</keyword>
<accession>A0A2J6TV30</accession>
<proteinExistence type="predicted"/>
<dbReference type="SUPFAM" id="SSF48403">
    <property type="entry name" value="Ankyrin repeat"/>
    <property type="match status" value="1"/>
</dbReference>
<dbReference type="InterPro" id="IPR002110">
    <property type="entry name" value="Ankyrin_rpt"/>
</dbReference>
<dbReference type="SMART" id="SM00248">
    <property type="entry name" value="ANK"/>
    <property type="match status" value="3"/>
</dbReference>
<organism evidence="4 5">
    <name type="scientific">Hyaloscypha bicolor E</name>
    <dbReference type="NCBI Taxonomy" id="1095630"/>
    <lineage>
        <taxon>Eukaryota</taxon>
        <taxon>Fungi</taxon>
        <taxon>Dikarya</taxon>
        <taxon>Ascomycota</taxon>
        <taxon>Pezizomycotina</taxon>
        <taxon>Leotiomycetes</taxon>
        <taxon>Helotiales</taxon>
        <taxon>Hyaloscyphaceae</taxon>
        <taxon>Hyaloscypha</taxon>
        <taxon>Hyaloscypha bicolor</taxon>
    </lineage>
</organism>
<protein>
    <submittedName>
        <fullName evidence="4">Ankyrin</fullName>
    </submittedName>
</protein>
<dbReference type="InterPro" id="IPR056884">
    <property type="entry name" value="NPHP3-like_N"/>
</dbReference>
<dbReference type="OrthoDB" id="194358at2759"/>
<dbReference type="STRING" id="1095630.A0A2J6TV30"/>
<evidence type="ECO:0000259" key="3">
    <source>
        <dbReference type="Pfam" id="PF24883"/>
    </source>
</evidence>
<dbReference type="Pfam" id="PF12796">
    <property type="entry name" value="Ank_2"/>
    <property type="match status" value="1"/>
</dbReference>
<sequence>MNYRRQDTQRAHVKTCGWITRHPSYTTWLEDGSGILWIKGKPGSGKSTLMEFLLRDFEKQAFYQESIQLSFFLHGRGTILQKSRLGMYRSLLHQLLLSAPTARAEFRHAFQERSRSQGDPGKDWNWHVNELRAFFMTAVEHVATIQPVNIVVDALDEASDGTDDQNTSHQIVSDFHELNNLLLHKKLRSTICFSCRHFPVVTDNQGRDICVEEENQADISVYVCDELHRRLRVSESEQQYLAKLQDAIVSGAHGVFQWAALVLAMAIRYHNDGLSLREIREMLEEVPEELGDVYKHILRKVIYKKYYPEAIRLMRWVCLAERPLTVTEMCFAMSLRGTEILGPGSSLAEPELRPYDVMVRRIVSLSGGLIESKRHGEDQIVQFIHQSVNDFFLRDGLRFFDKTSGDPIGQGHHQLSLICANYMRIADSNEFDAKSLKTKLPFVDYVARSWFLHAEKAETRGVPQDYLLRYSQYYPSMLDHWVRFYEFLDDNHYSERQPEKSSTMLHIASGAGLLSVIEGLLLTPPDLEQMDGDGNRALHHASRWGHAKVVKALLDAGAVFEAENNSKCTALERAAANGHEGIVGLLLIKGADVN</sequence>
<dbReference type="PROSITE" id="PS50088">
    <property type="entry name" value="ANK_REPEAT"/>
    <property type="match status" value="2"/>
</dbReference>
<dbReference type="GeneID" id="36581521"/>
<dbReference type="Gene3D" id="1.25.40.20">
    <property type="entry name" value="Ankyrin repeat-containing domain"/>
    <property type="match status" value="1"/>
</dbReference>
<feature type="non-terminal residue" evidence="4">
    <location>
        <position position="594"/>
    </location>
</feature>
<dbReference type="SUPFAM" id="SSF52540">
    <property type="entry name" value="P-loop containing nucleoside triphosphate hydrolases"/>
    <property type="match status" value="1"/>
</dbReference>
<feature type="repeat" description="ANK" evidence="2">
    <location>
        <begin position="533"/>
        <end position="565"/>
    </location>
</feature>
<dbReference type="Proteomes" id="UP000235371">
    <property type="component" value="Unassembled WGS sequence"/>
</dbReference>
<dbReference type="RefSeq" id="XP_024743787.1">
    <property type="nucleotide sequence ID" value="XM_024873441.1"/>
</dbReference>
<dbReference type="InParanoid" id="A0A2J6TV30"/>